<dbReference type="STRING" id="6412.T1FMH5"/>
<name>T1FMH5_HELRO</name>
<keyword evidence="4 10" id="KW-0645">Protease</keyword>
<dbReference type="SUPFAM" id="SSF54001">
    <property type="entry name" value="Cysteine proteinases"/>
    <property type="match status" value="1"/>
</dbReference>
<evidence type="ECO:0000256" key="5">
    <source>
        <dbReference type="ARBA" id="ARBA00022786"/>
    </source>
</evidence>
<comment type="catalytic activity">
    <reaction evidence="1 10 11">
        <text>Thiol-dependent hydrolysis of ester, thioester, amide, peptide and isopeptide bonds formed by the C-terminal Gly of ubiquitin (a 76-residue protein attached to proteins as an intracellular targeting signal).</text>
        <dbReference type="EC" id="3.4.19.12"/>
    </reaction>
</comment>
<dbReference type="CTD" id="20210024"/>
<keyword evidence="7 10" id="KW-0788">Thiol protease</keyword>
<dbReference type="Gene3D" id="3.40.532.10">
    <property type="entry name" value="Peptidase C12, ubiquitin carboxyl-terminal hydrolase"/>
    <property type="match status" value="1"/>
</dbReference>
<dbReference type="OrthoDB" id="427186at2759"/>
<accession>T1FMH5</accession>
<comment type="function">
    <text evidence="8">Ubiquitin-protein hydrolase is involved both in the processing of ubiquitin precursors and of ubiquitinated proteins. This enzyme is a thiol protease that recognizes and hydrolyzes a peptide bond at the C-terminal glycine of ubiquitin.</text>
</comment>
<feature type="active site" description="Proton donor" evidence="10">
    <location>
        <position position="163"/>
    </location>
</feature>
<feature type="site" description="Important for enzyme activity" evidence="10">
    <location>
        <position position="178"/>
    </location>
</feature>
<dbReference type="EMBL" id="AMQM01002131">
    <property type="status" value="NOT_ANNOTATED_CDS"/>
    <property type="molecule type" value="Genomic_DNA"/>
</dbReference>
<dbReference type="PANTHER" id="PTHR10589">
    <property type="entry name" value="UBIQUITIN CARBOXYL-TERMINAL HYDROLASE"/>
    <property type="match status" value="1"/>
</dbReference>
<dbReference type="HOGENOM" id="CLU_054406_1_1_1"/>
<dbReference type="GO" id="GO:0030163">
    <property type="term" value="P:protein catabolic process"/>
    <property type="evidence" value="ECO:0000318"/>
    <property type="project" value="GO_Central"/>
</dbReference>
<evidence type="ECO:0000256" key="6">
    <source>
        <dbReference type="ARBA" id="ARBA00022801"/>
    </source>
</evidence>
<evidence type="ECO:0000256" key="2">
    <source>
        <dbReference type="ARBA" id="ARBA00009326"/>
    </source>
</evidence>
<protein>
    <recommendedName>
        <fullName evidence="9 11">Ubiquitin carboxyl-terminal hydrolase</fullName>
        <ecNumber evidence="3 11">3.4.19.12</ecNumber>
    </recommendedName>
</protein>
<dbReference type="EC" id="3.4.19.12" evidence="3 11"/>
<evidence type="ECO:0000259" key="12">
    <source>
        <dbReference type="PROSITE" id="PS52048"/>
    </source>
</evidence>
<dbReference type="FunCoup" id="T1FMH5">
    <property type="interactions" value="656"/>
</dbReference>
<evidence type="ECO:0000256" key="1">
    <source>
        <dbReference type="ARBA" id="ARBA00000707"/>
    </source>
</evidence>
<feature type="site" description="Transition state stabilizer" evidence="10">
    <location>
        <position position="83"/>
    </location>
</feature>
<comment type="similarity">
    <text evidence="2 10 11">Belongs to the peptidase C12 family.</text>
</comment>
<dbReference type="InterPro" id="IPR036959">
    <property type="entry name" value="Peptidase_C12_UCH_sf"/>
</dbReference>
<dbReference type="Proteomes" id="UP000015101">
    <property type="component" value="Unassembled WGS sequence"/>
</dbReference>
<evidence type="ECO:0000256" key="11">
    <source>
        <dbReference type="RuleBase" id="RU361215"/>
    </source>
</evidence>
<dbReference type="AlphaFoldDB" id="T1FMH5"/>
<evidence type="ECO:0000256" key="8">
    <source>
        <dbReference type="ARBA" id="ARBA00055560"/>
    </source>
</evidence>
<sequence>MATSTRWLPLESNPDVMNKYIAQLGINNQDWQFCDVYSFDDEVLQFIPRPVVATLLLYRISDKSDGDQMGNECGDAGVYFIKQTIGNACGTIGLIHALCNNVDKLHFDADKHLNKFFNDTKGLTPEERGEKLENDPAFGEAHEEVACEGQSKVPSRDEKIDLHFVAFIHHNGKILELDGRKGAPIDHGPSSEETLLEDSIKVVKKFMERNPSDINFTVVALAKA</sequence>
<feature type="domain" description="UCH catalytic" evidence="12">
    <location>
        <begin position="6"/>
        <end position="223"/>
    </location>
</feature>
<evidence type="ECO:0000256" key="3">
    <source>
        <dbReference type="ARBA" id="ARBA00012759"/>
    </source>
</evidence>
<dbReference type="InParanoid" id="T1FMH5"/>
<dbReference type="GO" id="GO:0005737">
    <property type="term" value="C:cytoplasm"/>
    <property type="evidence" value="ECO:0000318"/>
    <property type="project" value="GO_Central"/>
</dbReference>
<evidence type="ECO:0000256" key="10">
    <source>
        <dbReference type="PROSITE-ProRule" id="PRU01393"/>
    </source>
</evidence>
<dbReference type="EnsemblMetazoa" id="HelroT185187">
    <property type="protein sequence ID" value="HelroP185187"/>
    <property type="gene ID" value="HelroG185187"/>
</dbReference>
<keyword evidence="6 10" id="KW-0378">Hydrolase</keyword>
<reference evidence="14" key="3">
    <citation type="submission" date="2015-06" db="UniProtKB">
        <authorList>
            <consortium name="EnsemblMetazoa"/>
        </authorList>
    </citation>
    <scope>IDENTIFICATION</scope>
</reference>
<keyword evidence="15" id="KW-1185">Reference proteome</keyword>
<dbReference type="eggNOG" id="KOG1415">
    <property type="taxonomic scope" value="Eukaryota"/>
</dbReference>
<evidence type="ECO:0000256" key="4">
    <source>
        <dbReference type="ARBA" id="ARBA00022670"/>
    </source>
</evidence>
<dbReference type="GeneID" id="20210024"/>
<proteinExistence type="inferred from homology"/>
<feature type="active site" description="Nucleophile" evidence="10">
    <location>
        <position position="89"/>
    </location>
</feature>
<dbReference type="FunFam" id="3.40.532.10:FF:000006">
    <property type="entry name" value="Ubiquitin carboxyl-terminal hydrolase"/>
    <property type="match status" value="1"/>
</dbReference>
<dbReference type="Pfam" id="PF01088">
    <property type="entry name" value="Peptidase_C12"/>
    <property type="match status" value="1"/>
</dbReference>
<dbReference type="KEGG" id="hro:HELRODRAFT_185187"/>
<dbReference type="CDD" id="cd09616">
    <property type="entry name" value="Peptidase_C12_UCH_L1_L3"/>
    <property type="match status" value="1"/>
</dbReference>
<evidence type="ECO:0000313" key="13">
    <source>
        <dbReference type="EMBL" id="ESN91597.1"/>
    </source>
</evidence>
<dbReference type="InterPro" id="IPR001578">
    <property type="entry name" value="Peptidase_C12_UCH"/>
</dbReference>
<gene>
    <name evidence="14" type="primary">20210024</name>
    <name evidence="13" type="ORF">HELRODRAFT_185187</name>
</gene>
<reference evidence="15" key="1">
    <citation type="submission" date="2012-12" db="EMBL/GenBank/DDBJ databases">
        <authorList>
            <person name="Hellsten U."/>
            <person name="Grimwood J."/>
            <person name="Chapman J.A."/>
            <person name="Shapiro H."/>
            <person name="Aerts A."/>
            <person name="Otillar R.P."/>
            <person name="Terry A.Y."/>
            <person name="Boore J.L."/>
            <person name="Simakov O."/>
            <person name="Marletaz F."/>
            <person name="Cho S.-J."/>
            <person name="Edsinger-Gonzales E."/>
            <person name="Havlak P."/>
            <person name="Kuo D.-H."/>
            <person name="Larsson T."/>
            <person name="Lv J."/>
            <person name="Arendt D."/>
            <person name="Savage R."/>
            <person name="Osoegawa K."/>
            <person name="de Jong P."/>
            <person name="Lindberg D.R."/>
            <person name="Seaver E.C."/>
            <person name="Weisblat D.A."/>
            <person name="Putnam N.H."/>
            <person name="Grigoriev I.V."/>
            <person name="Rokhsar D.S."/>
        </authorList>
    </citation>
    <scope>NUCLEOTIDE SEQUENCE</scope>
</reference>
<dbReference type="PRINTS" id="PR00707">
    <property type="entry name" value="UBCTHYDRLASE"/>
</dbReference>
<dbReference type="PROSITE" id="PS52048">
    <property type="entry name" value="UCH_DOMAIN"/>
    <property type="match status" value="1"/>
</dbReference>
<dbReference type="PANTHER" id="PTHR10589:SF17">
    <property type="entry name" value="UBIQUITIN CARBOXYL-TERMINAL HYDROLASE"/>
    <property type="match status" value="1"/>
</dbReference>
<evidence type="ECO:0000313" key="14">
    <source>
        <dbReference type="EnsemblMetazoa" id="HelroP185187"/>
    </source>
</evidence>
<dbReference type="OMA" id="IDLHYVC"/>
<dbReference type="GO" id="GO:0004843">
    <property type="term" value="F:cysteine-type deubiquitinase activity"/>
    <property type="evidence" value="ECO:0000318"/>
    <property type="project" value="GO_Central"/>
</dbReference>
<organism evidence="14 15">
    <name type="scientific">Helobdella robusta</name>
    <name type="common">Californian leech</name>
    <dbReference type="NCBI Taxonomy" id="6412"/>
    <lineage>
        <taxon>Eukaryota</taxon>
        <taxon>Metazoa</taxon>
        <taxon>Spiralia</taxon>
        <taxon>Lophotrochozoa</taxon>
        <taxon>Annelida</taxon>
        <taxon>Clitellata</taxon>
        <taxon>Hirudinea</taxon>
        <taxon>Rhynchobdellida</taxon>
        <taxon>Glossiphoniidae</taxon>
        <taxon>Helobdella</taxon>
    </lineage>
</organism>
<dbReference type="RefSeq" id="XP_009030428.1">
    <property type="nucleotide sequence ID" value="XM_009032180.1"/>
</dbReference>
<evidence type="ECO:0000256" key="9">
    <source>
        <dbReference type="ARBA" id="ARBA00073226"/>
    </source>
</evidence>
<keyword evidence="5 10" id="KW-0833">Ubl conjugation pathway</keyword>
<evidence type="ECO:0000313" key="15">
    <source>
        <dbReference type="Proteomes" id="UP000015101"/>
    </source>
</evidence>
<dbReference type="GO" id="GO:0006511">
    <property type="term" value="P:ubiquitin-dependent protein catabolic process"/>
    <property type="evidence" value="ECO:0007669"/>
    <property type="project" value="UniProtKB-UniRule"/>
</dbReference>
<dbReference type="EMBL" id="KB097700">
    <property type="protein sequence ID" value="ESN91597.1"/>
    <property type="molecule type" value="Genomic_DNA"/>
</dbReference>
<reference evidence="13 15" key="2">
    <citation type="journal article" date="2013" name="Nature">
        <title>Insights into bilaterian evolution from three spiralian genomes.</title>
        <authorList>
            <person name="Simakov O."/>
            <person name="Marletaz F."/>
            <person name="Cho S.J."/>
            <person name="Edsinger-Gonzales E."/>
            <person name="Havlak P."/>
            <person name="Hellsten U."/>
            <person name="Kuo D.H."/>
            <person name="Larsson T."/>
            <person name="Lv J."/>
            <person name="Arendt D."/>
            <person name="Savage R."/>
            <person name="Osoegawa K."/>
            <person name="de Jong P."/>
            <person name="Grimwood J."/>
            <person name="Chapman J.A."/>
            <person name="Shapiro H."/>
            <person name="Aerts A."/>
            <person name="Otillar R.P."/>
            <person name="Terry A.Y."/>
            <person name="Boore J.L."/>
            <person name="Grigoriev I.V."/>
            <person name="Lindberg D.R."/>
            <person name="Seaver E.C."/>
            <person name="Weisblat D.A."/>
            <person name="Putnam N.H."/>
            <person name="Rokhsar D.S."/>
        </authorList>
    </citation>
    <scope>NUCLEOTIDE SEQUENCE</scope>
</reference>
<dbReference type="InterPro" id="IPR038765">
    <property type="entry name" value="Papain-like_cys_pep_sf"/>
</dbReference>
<evidence type="ECO:0000256" key="7">
    <source>
        <dbReference type="ARBA" id="ARBA00022807"/>
    </source>
</evidence>